<evidence type="ECO:0000256" key="1">
    <source>
        <dbReference type="ARBA" id="ARBA00007100"/>
    </source>
</evidence>
<dbReference type="RefSeq" id="WP_095505459.1">
    <property type="nucleotide sequence ID" value="NZ_BSNC01000003.1"/>
</dbReference>
<comment type="caution">
    <text evidence="3">The sequence shown here is derived from an EMBL/GenBank/DDBJ whole genome shotgun (WGS) entry which is preliminary data.</text>
</comment>
<protein>
    <recommendedName>
        <fullName evidence="2">Protein SirB1 N-terminal domain-containing protein</fullName>
    </recommendedName>
</protein>
<organism evidence="3 4">
    <name type="scientific">Paraferrimonas sedimenticola</name>
    <dbReference type="NCBI Taxonomy" id="375674"/>
    <lineage>
        <taxon>Bacteria</taxon>
        <taxon>Pseudomonadati</taxon>
        <taxon>Pseudomonadota</taxon>
        <taxon>Gammaproteobacteria</taxon>
        <taxon>Alteromonadales</taxon>
        <taxon>Ferrimonadaceae</taxon>
        <taxon>Paraferrimonas</taxon>
    </lineage>
</organism>
<keyword evidence="4" id="KW-1185">Reference proteome</keyword>
<dbReference type="Proteomes" id="UP001161422">
    <property type="component" value="Unassembled WGS sequence"/>
</dbReference>
<dbReference type="EMBL" id="BSNC01000003">
    <property type="protein sequence ID" value="GLP95451.1"/>
    <property type="molecule type" value="Genomic_DNA"/>
</dbReference>
<gene>
    <name evidence="3" type="ORF">GCM10007895_07570</name>
</gene>
<name>A0AA37RUK4_9GAMM</name>
<dbReference type="Pfam" id="PF13371">
    <property type="entry name" value="TPR_9"/>
    <property type="match status" value="1"/>
</dbReference>
<accession>A0AA37RUK4</accession>
<reference evidence="3" key="2">
    <citation type="submission" date="2023-01" db="EMBL/GenBank/DDBJ databases">
        <title>Draft genome sequence of Paraferrimonas sedimenticola strain NBRC 101628.</title>
        <authorList>
            <person name="Sun Q."/>
            <person name="Mori K."/>
        </authorList>
    </citation>
    <scope>NUCLEOTIDE SEQUENCE</scope>
    <source>
        <strain evidence="3">NBRC 101628</strain>
    </source>
</reference>
<dbReference type="Pfam" id="PF13369">
    <property type="entry name" value="Transglut_core2"/>
    <property type="match status" value="1"/>
</dbReference>
<evidence type="ECO:0000313" key="4">
    <source>
        <dbReference type="Proteomes" id="UP001161422"/>
    </source>
</evidence>
<evidence type="ECO:0000259" key="2">
    <source>
        <dbReference type="Pfam" id="PF13369"/>
    </source>
</evidence>
<evidence type="ECO:0000313" key="3">
    <source>
        <dbReference type="EMBL" id="GLP95451.1"/>
    </source>
</evidence>
<dbReference type="AlphaFoldDB" id="A0AA37RUK4"/>
<dbReference type="InterPro" id="IPR032698">
    <property type="entry name" value="SirB1_N"/>
</dbReference>
<reference evidence="3" key="1">
    <citation type="journal article" date="2014" name="Int. J. Syst. Evol. Microbiol.">
        <title>Complete genome sequence of Corynebacterium casei LMG S-19264T (=DSM 44701T), isolated from a smear-ripened cheese.</title>
        <authorList>
            <consortium name="US DOE Joint Genome Institute (JGI-PGF)"/>
            <person name="Walter F."/>
            <person name="Albersmeier A."/>
            <person name="Kalinowski J."/>
            <person name="Ruckert C."/>
        </authorList>
    </citation>
    <scope>NUCLEOTIDE SEQUENCE</scope>
    <source>
        <strain evidence="3">NBRC 101628</strain>
    </source>
</reference>
<sequence length="264" mass="30252">MHHNWQFDFSLDSAEGLLELGQQLELSSKQTSHWKLIELQGAVLGQYLIRHRQRLDALLNWFYHLQGFGAARERYFTAASADLGATLISRQGNATSLALLLRYLASEISLNLDILLLPSHCVLRYMDNDKPLYIDALTGEYMAREQIHAFVRGELGNQAQLKPKHLQPAKDERIATRLLNEIKAGFVVEQQFGKALICLNWLLARYPKQVQYLRERAYMAQQLGASKAAAQDLQAFVDSRPKDPMLDLMKMQIRELKQDDAVYH</sequence>
<comment type="similarity">
    <text evidence="1">Belongs to the UPF0162 family.</text>
</comment>
<proteinExistence type="inferred from homology"/>
<feature type="domain" description="Protein SirB1 N-terminal" evidence="2">
    <location>
        <begin position="51"/>
        <end position="180"/>
    </location>
</feature>